<gene>
    <name evidence="1" type="ORF">ACFFHW_08115</name>
</gene>
<protein>
    <submittedName>
        <fullName evidence="1">Uncharacterized protein</fullName>
    </submittedName>
</protein>
<dbReference type="RefSeq" id="WP_156826875.1">
    <property type="nucleotide sequence ID" value="NZ_JBHLVX010000031.1"/>
</dbReference>
<evidence type="ECO:0000313" key="2">
    <source>
        <dbReference type="Proteomes" id="UP001589814"/>
    </source>
</evidence>
<keyword evidence="2" id="KW-1185">Reference proteome</keyword>
<dbReference type="Proteomes" id="UP001589814">
    <property type="component" value="Unassembled WGS sequence"/>
</dbReference>
<comment type="caution">
    <text evidence="1">The sequence shown here is derived from an EMBL/GenBank/DDBJ whole genome shotgun (WGS) entry which is preliminary data.</text>
</comment>
<evidence type="ECO:0000313" key="1">
    <source>
        <dbReference type="EMBL" id="MFC0267948.1"/>
    </source>
</evidence>
<dbReference type="EMBL" id="JBHLVX010000031">
    <property type="protein sequence ID" value="MFC0267948.1"/>
    <property type="molecule type" value="Genomic_DNA"/>
</dbReference>
<reference evidence="1 2" key="1">
    <citation type="submission" date="2024-09" db="EMBL/GenBank/DDBJ databases">
        <authorList>
            <person name="Sun Q."/>
            <person name="Mori K."/>
        </authorList>
    </citation>
    <scope>NUCLEOTIDE SEQUENCE [LARGE SCALE GENOMIC DNA]</scope>
    <source>
        <strain evidence="1 2">CCM 7415</strain>
    </source>
</reference>
<proteinExistence type="predicted"/>
<organism evidence="1 2">
    <name type="scientific">Kushneria aurantia</name>
    <dbReference type="NCBI Taxonomy" id="504092"/>
    <lineage>
        <taxon>Bacteria</taxon>
        <taxon>Pseudomonadati</taxon>
        <taxon>Pseudomonadota</taxon>
        <taxon>Gammaproteobacteria</taxon>
        <taxon>Oceanospirillales</taxon>
        <taxon>Halomonadaceae</taxon>
        <taxon>Kushneria</taxon>
    </lineage>
</organism>
<name>A0ABV6G2R5_9GAMM</name>
<sequence>MKISITETSSYPNFAFHFYACTIGRDTYTGSVHESKCDSVVTLPMTVPLDRVFALLDLDGLHTSEHCDYCVVSGFCGFHSAWLFVKTVFQLCSRIRCRTALSRGLESQPELPLYAGPASPDVTTPNTVRQGLFISDVFRADLERASAQARSFSVRNRCRMASKPSRQADVSAITPDSDMSCSLRLLSFVSASLHQTRSLHHGL</sequence>
<accession>A0ABV6G2R5</accession>